<feature type="compositionally biased region" description="Pro residues" evidence="1">
    <location>
        <begin position="108"/>
        <end position="125"/>
    </location>
</feature>
<sequence>MTFPGPPGGPASSPTAGGAGPAPAGFGAAQSPADPGSASPPAGFGAAQSPAGSGPVPPAGFGGPAPADPGLPTSAGSGGPPVASGTGGAQAPANFGPSYLTGAGAVPPGVPGPPPGPGAVPPFAAPPTEGRTLRMWLGIGVAALAVLLVCGGGGAALIGLLVSSTEAVNEQAKAVVTDYFDAVDDEQFSQAYNLLCDATKQRESPTEFARRVGAEPDIASFQVGDLVMGNTLSVPVDVTYAQGGQDQLHALLEQDPVNGLTICEIN</sequence>
<evidence type="ECO:0000313" key="5">
    <source>
        <dbReference type="Proteomes" id="UP001332243"/>
    </source>
</evidence>
<organism evidence="3 5">
    <name type="scientific">Plantactinospora sonchi</name>
    <dbReference type="NCBI Taxonomy" id="1544735"/>
    <lineage>
        <taxon>Bacteria</taxon>
        <taxon>Bacillati</taxon>
        <taxon>Actinomycetota</taxon>
        <taxon>Actinomycetes</taxon>
        <taxon>Micromonosporales</taxon>
        <taxon>Micromonosporaceae</taxon>
        <taxon>Plantactinospora</taxon>
    </lineage>
</organism>
<gene>
    <name evidence="3" type="ORF">V1633_09380</name>
    <name evidence="4" type="ORF">V1633_33310</name>
</gene>
<keyword evidence="2" id="KW-0812">Transmembrane</keyword>
<evidence type="ECO:0000256" key="2">
    <source>
        <dbReference type="SAM" id="Phobius"/>
    </source>
</evidence>
<evidence type="ECO:0000313" key="3">
    <source>
        <dbReference type="EMBL" id="MEE6258697.1"/>
    </source>
</evidence>
<evidence type="ECO:0000256" key="1">
    <source>
        <dbReference type="SAM" id="MobiDB-lite"/>
    </source>
</evidence>
<evidence type="ECO:0008006" key="6">
    <source>
        <dbReference type="Google" id="ProtNLM"/>
    </source>
</evidence>
<protein>
    <recommendedName>
        <fullName evidence="6">DUF4878 domain-containing protein</fullName>
    </recommendedName>
</protein>
<feature type="transmembrane region" description="Helical" evidence="2">
    <location>
        <begin position="136"/>
        <end position="162"/>
    </location>
</feature>
<feature type="compositionally biased region" description="Low complexity" evidence="1">
    <location>
        <begin position="64"/>
        <end position="84"/>
    </location>
</feature>
<comment type="caution">
    <text evidence="3">The sequence shown here is derived from an EMBL/GenBank/DDBJ whole genome shotgun (WGS) entry which is preliminary data.</text>
</comment>
<keyword evidence="2" id="KW-1133">Transmembrane helix</keyword>
<dbReference type="EMBL" id="JAZGQK010000006">
    <property type="protein sequence ID" value="MEE6258697.1"/>
    <property type="molecule type" value="Genomic_DNA"/>
</dbReference>
<reference evidence="3 5" key="1">
    <citation type="submission" date="2024-01" db="EMBL/GenBank/DDBJ databases">
        <title>Genome insights into Plantactinospora sonchi sp. nov.</title>
        <authorList>
            <person name="Wang L."/>
        </authorList>
    </citation>
    <scope>NUCLEOTIDE SEQUENCE [LARGE SCALE GENOMIC DNA]</scope>
    <source>
        <strain evidence="3 5">NEAU-QY2</strain>
    </source>
</reference>
<keyword evidence="5" id="KW-1185">Reference proteome</keyword>
<accession>A0ABU7RQD4</accession>
<proteinExistence type="predicted"/>
<name>A0ABU7RQD4_9ACTN</name>
<keyword evidence="2" id="KW-0472">Membrane</keyword>
<dbReference type="EMBL" id="JAZGQK010000037">
    <property type="protein sequence ID" value="MEE6263368.1"/>
    <property type="molecule type" value="Genomic_DNA"/>
</dbReference>
<dbReference type="RefSeq" id="WP_331213788.1">
    <property type="nucleotide sequence ID" value="NZ_JAZGQK010000006.1"/>
</dbReference>
<feature type="compositionally biased region" description="Low complexity" evidence="1">
    <location>
        <begin position="10"/>
        <end position="54"/>
    </location>
</feature>
<feature type="region of interest" description="Disordered" evidence="1">
    <location>
        <begin position="1"/>
        <end position="125"/>
    </location>
</feature>
<dbReference type="Proteomes" id="UP001332243">
    <property type="component" value="Unassembled WGS sequence"/>
</dbReference>
<evidence type="ECO:0000313" key="4">
    <source>
        <dbReference type="EMBL" id="MEE6263368.1"/>
    </source>
</evidence>